<sequence>MNRQQGKSGRAELESGISADLRALTAESEQIGQLFAGSQEVRPTDFRALLHIMVAETAGTPISPGELGQRMGLSGAGITYLVDRLIASGHVRRQDHASDRRKIVLRYAELGLDTARAFFTPLQQHTHDALAALPDADLTAARRVFTALIAAMGRFRSELDAP</sequence>
<feature type="domain" description="HTH marR-type" evidence="1">
    <location>
        <begin position="10"/>
        <end position="150"/>
    </location>
</feature>
<dbReference type="Pfam" id="PF12802">
    <property type="entry name" value="MarR_2"/>
    <property type="match status" value="1"/>
</dbReference>
<dbReference type="PANTHER" id="PTHR33164">
    <property type="entry name" value="TRANSCRIPTIONAL REGULATOR, MARR FAMILY"/>
    <property type="match status" value="1"/>
</dbReference>
<dbReference type="RefSeq" id="WP_214094759.1">
    <property type="nucleotide sequence ID" value="NZ_JAHCLR010000065.1"/>
</dbReference>
<keyword evidence="3" id="KW-1185">Reference proteome</keyword>
<dbReference type="InterPro" id="IPR036388">
    <property type="entry name" value="WH-like_DNA-bd_sf"/>
</dbReference>
<dbReference type="PROSITE" id="PS50995">
    <property type="entry name" value="HTH_MARR_2"/>
    <property type="match status" value="1"/>
</dbReference>
<reference evidence="2 3" key="1">
    <citation type="submission" date="2021-05" db="EMBL/GenBank/DDBJ databases">
        <title>Mycobacterium acidophilum sp. nov., an extremely acid-tolerant member of the genus Mycobacterium.</title>
        <authorList>
            <person name="Xia J."/>
        </authorList>
    </citation>
    <scope>NUCLEOTIDE SEQUENCE [LARGE SCALE GENOMIC DNA]</scope>
    <source>
        <strain evidence="2 3">M1</strain>
    </source>
</reference>
<protein>
    <submittedName>
        <fullName evidence="2">Winged helix-turn-helix transcriptional regulator</fullName>
    </submittedName>
</protein>
<dbReference type="Gene3D" id="1.10.10.10">
    <property type="entry name" value="Winged helix-like DNA-binding domain superfamily/Winged helix DNA-binding domain"/>
    <property type="match status" value="1"/>
</dbReference>
<dbReference type="SUPFAM" id="SSF46785">
    <property type="entry name" value="Winged helix' DNA-binding domain"/>
    <property type="match status" value="1"/>
</dbReference>
<organism evidence="2 3">
    <name type="scientific">Mycolicibacter acidiphilus</name>
    <dbReference type="NCBI Taxonomy" id="2835306"/>
    <lineage>
        <taxon>Bacteria</taxon>
        <taxon>Bacillati</taxon>
        <taxon>Actinomycetota</taxon>
        <taxon>Actinomycetes</taxon>
        <taxon>Mycobacteriales</taxon>
        <taxon>Mycobacteriaceae</taxon>
        <taxon>Mycolicibacter</taxon>
    </lineage>
</organism>
<proteinExistence type="predicted"/>
<dbReference type="EMBL" id="JAHCLR010000065">
    <property type="protein sequence ID" value="MBS9535910.1"/>
    <property type="molecule type" value="Genomic_DNA"/>
</dbReference>
<gene>
    <name evidence="2" type="ORF">KIH27_20205</name>
</gene>
<dbReference type="InterPro" id="IPR036390">
    <property type="entry name" value="WH_DNA-bd_sf"/>
</dbReference>
<dbReference type="InterPro" id="IPR039422">
    <property type="entry name" value="MarR/SlyA-like"/>
</dbReference>
<dbReference type="InterPro" id="IPR000835">
    <property type="entry name" value="HTH_MarR-typ"/>
</dbReference>
<accession>A0ABS5RNN5</accession>
<dbReference type="SMART" id="SM00347">
    <property type="entry name" value="HTH_MARR"/>
    <property type="match status" value="1"/>
</dbReference>
<evidence type="ECO:0000259" key="1">
    <source>
        <dbReference type="PROSITE" id="PS50995"/>
    </source>
</evidence>
<dbReference type="PANTHER" id="PTHR33164:SF106">
    <property type="entry name" value="TRANSCRIPTIONAL REGULATORY PROTEIN"/>
    <property type="match status" value="1"/>
</dbReference>
<evidence type="ECO:0000313" key="2">
    <source>
        <dbReference type="EMBL" id="MBS9535910.1"/>
    </source>
</evidence>
<evidence type="ECO:0000313" key="3">
    <source>
        <dbReference type="Proteomes" id="UP001519535"/>
    </source>
</evidence>
<dbReference type="Proteomes" id="UP001519535">
    <property type="component" value="Unassembled WGS sequence"/>
</dbReference>
<comment type="caution">
    <text evidence="2">The sequence shown here is derived from an EMBL/GenBank/DDBJ whole genome shotgun (WGS) entry which is preliminary data.</text>
</comment>
<name>A0ABS5RNN5_9MYCO</name>